<dbReference type="OrthoDB" id="9805924at2"/>
<evidence type="ECO:0000256" key="1">
    <source>
        <dbReference type="ARBA" id="ARBA00022679"/>
    </source>
</evidence>
<dbReference type="AlphaFoldDB" id="A0A419TBW6"/>
<dbReference type="SUPFAM" id="SSF55729">
    <property type="entry name" value="Acyl-CoA N-acyltransferases (Nat)"/>
    <property type="match status" value="1"/>
</dbReference>
<dbReference type="Gene3D" id="3.40.630.30">
    <property type="match status" value="1"/>
</dbReference>
<organism evidence="4 5">
    <name type="scientific">Lacrimispora algidixylanolytica</name>
    <dbReference type="NCBI Taxonomy" id="94868"/>
    <lineage>
        <taxon>Bacteria</taxon>
        <taxon>Bacillati</taxon>
        <taxon>Bacillota</taxon>
        <taxon>Clostridia</taxon>
        <taxon>Lachnospirales</taxon>
        <taxon>Lachnospiraceae</taxon>
        <taxon>Lacrimispora</taxon>
    </lineage>
</organism>
<dbReference type="GO" id="GO:0016747">
    <property type="term" value="F:acyltransferase activity, transferring groups other than amino-acyl groups"/>
    <property type="evidence" value="ECO:0007669"/>
    <property type="project" value="InterPro"/>
</dbReference>
<proteinExistence type="predicted"/>
<name>A0A419TBW6_9FIRM</name>
<keyword evidence="1" id="KW-0808">Transferase</keyword>
<dbReference type="EMBL" id="MCIA01000001">
    <property type="protein sequence ID" value="RKD34979.1"/>
    <property type="molecule type" value="Genomic_DNA"/>
</dbReference>
<dbReference type="InterPro" id="IPR016181">
    <property type="entry name" value="Acyl_CoA_acyltransferase"/>
</dbReference>
<reference evidence="4 5" key="1">
    <citation type="submission" date="2016-08" db="EMBL/GenBank/DDBJ databases">
        <title>A new outlook on sporulation: Clostridium algidixylanolyticum.</title>
        <authorList>
            <person name="Poppleton D.I."/>
            <person name="Gribaldo S."/>
        </authorList>
    </citation>
    <scope>NUCLEOTIDE SEQUENCE [LARGE SCALE GENOMIC DNA]</scope>
    <source>
        <strain evidence="4 5">SPL73</strain>
    </source>
</reference>
<keyword evidence="2" id="KW-0012">Acyltransferase</keyword>
<evidence type="ECO:0000256" key="2">
    <source>
        <dbReference type="ARBA" id="ARBA00023315"/>
    </source>
</evidence>
<dbReference type="PANTHER" id="PTHR42919">
    <property type="entry name" value="N-ALPHA-ACETYLTRANSFERASE"/>
    <property type="match status" value="1"/>
</dbReference>
<dbReference type="RefSeq" id="WP_120194914.1">
    <property type="nucleotide sequence ID" value="NZ_MCIA01000001.1"/>
</dbReference>
<feature type="domain" description="N-acetyltransferase" evidence="3">
    <location>
        <begin position="1"/>
        <end position="155"/>
    </location>
</feature>
<evidence type="ECO:0000313" key="4">
    <source>
        <dbReference type="EMBL" id="RKD34979.1"/>
    </source>
</evidence>
<evidence type="ECO:0000313" key="5">
    <source>
        <dbReference type="Proteomes" id="UP000284277"/>
    </source>
</evidence>
<dbReference type="InterPro" id="IPR000182">
    <property type="entry name" value="GNAT_dom"/>
</dbReference>
<dbReference type="CDD" id="cd04301">
    <property type="entry name" value="NAT_SF"/>
    <property type="match status" value="1"/>
</dbReference>
<gene>
    <name evidence="4" type="ORF">BET01_01075</name>
</gene>
<protein>
    <recommendedName>
        <fullName evidence="3">N-acetyltransferase domain-containing protein</fullName>
    </recommendedName>
</protein>
<dbReference type="PROSITE" id="PS51186">
    <property type="entry name" value="GNAT"/>
    <property type="match status" value="1"/>
</dbReference>
<evidence type="ECO:0000259" key="3">
    <source>
        <dbReference type="PROSITE" id="PS51186"/>
    </source>
</evidence>
<comment type="caution">
    <text evidence="4">The sequence shown here is derived from an EMBL/GenBank/DDBJ whole genome shotgun (WGS) entry which is preliminary data.</text>
</comment>
<dbReference type="InterPro" id="IPR051556">
    <property type="entry name" value="N-term/lysine_N-AcTrnsfr"/>
</dbReference>
<sequence>MVRFAKREELESVNQIRKQVSSLHSNGRPDICKKDFSKEIQDDIYSLWELDNCDVLVAIRNDFVCGFASVEYIDRPSSPYINARKYYHIKELGVDEKFRRQKIATELFEFIKKQAKERNFEKLELDVFEFNEGAVKFYESVGFCTYRRYMEFENK</sequence>
<accession>A0A419TBW6</accession>
<dbReference type="Pfam" id="PF00583">
    <property type="entry name" value="Acetyltransf_1"/>
    <property type="match status" value="1"/>
</dbReference>
<dbReference type="PANTHER" id="PTHR42919:SF8">
    <property type="entry name" value="N-ALPHA-ACETYLTRANSFERASE 50"/>
    <property type="match status" value="1"/>
</dbReference>
<dbReference type="Proteomes" id="UP000284277">
    <property type="component" value="Unassembled WGS sequence"/>
</dbReference>
<keyword evidence="5" id="KW-1185">Reference proteome</keyword>